<comment type="subunit">
    <text evidence="25">Heterotetramer of 2 alpha/HADHA and 2 beta/HADHB subunits; forms the mitochondrial trifunctional enzyme. Also purified as higher order heterooligomers including a 4 alpha/HADHA and 4 beta/HADHB heterooligomer which physiological significance remains unclear. The mitochondrial trifunctional enzyme interacts with MTLN. Interacts with RSAD2/viperin.</text>
</comment>
<dbReference type="Pfam" id="PF02803">
    <property type="entry name" value="Thiolase_C"/>
    <property type="match status" value="1"/>
</dbReference>
<evidence type="ECO:0000256" key="32">
    <source>
        <dbReference type="ARBA" id="ARBA00049542"/>
    </source>
</evidence>
<comment type="catalytic activity">
    <reaction evidence="30">
        <text>an acyl-CoA + acetyl-CoA = a 3-oxoacyl-CoA + CoA</text>
        <dbReference type="Rhea" id="RHEA:21564"/>
        <dbReference type="ChEBI" id="CHEBI:57287"/>
        <dbReference type="ChEBI" id="CHEBI:57288"/>
        <dbReference type="ChEBI" id="CHEBI:58342"/>
        <dbReference type="ChEBI" id="CHEBI:90726"/>
        <dbReference type="EC" id="2.3.1.16"/>
    </reaction>
    <physiologicalReaction direction="right-to-left" evidence="30">
        <dbReference type="Rhea" id="RHEA:21566"/>
    </physiologicalReaction>
</comment>
<dbReference type="InterPro" id="IPR036322">
    <property type="entry name" value="WD40_repeat_dom_sf"/>
</dbReference>
<evidence type="ECO:0000256" key="3">
    <source>
        <dbReference type="ARBA" id="ARBA00004294"/>
    </source>
</evidence>
<evidence type="ECO:0000256" key="6">
    <source>
        <dbReference type="ARBA" id="ARBA00010982"/>
    </source>
</evidence>
<dbReference type="EnsemblMetazoa" id="SMAR006925-RA">
    <property type="protein sequence ID" value="SMAR006925-PA"/>
    <property type="gene ID" value="SMAR006925"/>
</dbReference>
<evidence type="ECO:0000256" key="8">
    <source>
        <dbReference type="ARBA" id="ARBA00022679"/>
    </source>
</evidence>
<dbReference type="PhylomeDB" id="T1J083"/>
<keyword evidence="9" id="KW-0677">Repeat</keyword>
<evidence type="ECO:0000256" key="28">
    <source>
        <dbReference type="ARBA" id="ARBA00048004"/>
    </source>
</evidence>
<dbReference type="Gene3D" id="3.40.47.10">
    <property type="match status" value="1"/>
</dbReference>
<evidence type="ECO:0000313" key="38">
    <source>
        <dbReference type="EnsemblMetazoa" id="SMAR006925-PA"/>
    </source>
</evidence>
<keyword evidence="8" id="KW-0808">Transferase</keyword>
<evidence type="ECO:0000256" key="7">
    <source>
        <dbReference type="ARBA" id="ARBA00022574"/>
    </source>
</evidence>
<feature type="domain" description="Thiolase C-terminal" evidence="36">
    <location>
        <begin position="653"/>
        <end position="792"/>
    </location>
</feature>
<name>T1J083_STRMM</name>
<keyword evidence="12" id="KW-0256">Endoplasmic reticulum</keyword>
<evidence type="ECO:0000256" key="34">
    <source>
        <dbReference type="SAM" id="MobiDB-lite"/>
    </source>
</evidence>
<dbReference type="InterPro" id="IPR020610">
    <property type="entry name" value="Thiolase_AS"/>
</dbReference>
<comment type="subcellular location">
    <subcellularLocation>
        <location evidence="1">Endoplasmic reticulum</location>
    </subcellularLocation>
    <subcellularLocation>
        <location evidence="2">Mitochondrion inner membrane</location>
    </subcellularLocation>
    <subcellularLocation>
        <location evidence="3">Mitochondrion outer membrane</location>
    </subcellularLocation>
</comment>
<dbReference type="PROSITE" id="PS00098">
    <property type="entry name" value="THIOLASE_1"/>
    <property type="match status" value="1"/>
</dbReference>
<dbReference type="EC" id="2.3.1.16" evidence="21"/>
<evidence type="ECO:0000256" key="33">
    <source>
        <dbReference type="PROSITE-ProRule" id="PRU00221"/>
    </source>
</evidence>
<evidence type="ECO:0000256" key="21">
    <source>
        <dbReference type="ARBA" id="ARBA00024073"/>
    </source>
</evidence>
<keyword evidence="17" id="KW-0496">Mitochondrion</keyword>
<dbReference type="PROSITE" id="PS50082">
    <property type="entry name" value="WD_REPEATS_2"/>
    <property type="match status" value="2"/>
</dbReference>
<dbReference type="AlphaFoldDB" id="T1J083"/>
<comment type="similarity">
    <text evidence="5">Belongs to the WD repeat EIPR1 family.</text>
</comment>
<keyword evidence="18" id="KW-0472">Membrane</keyword>
<evidence type="ECO:0000256" key="17">
    <source>
        <dbReference type="ARBA" id="ARBA00023128"/>
    </source>
</evidence>
<evidence type="ECO:0000256" key="25">
    <source>
        <dbReference type="ARBA" id="ARBA00046418"/>
    </source>
</evidence>
<evidence type="ECO:0000259" key="37">
    <source>
        <dbReference type="Pfam" id="PF23609"/>
    </source>
</evidence>
<evidence type="ECO:0000313" key="39">
    <source>
        <dbReference type="Proteomes" id="UP000014500"/>
    </source>
</evidence>
<dbReference type="Gene3D" id="2.130.10.10">
    <property type="entry name" value="YVTN repeat-like/Quinoprotein amine dehydrogenase"/>
    <property type="match status" value="1"/>
</dbReference>
<comment type="catalytic activity">
    <reaction evidence="29">
        <text>butanoyl-CoA + acetyl-CoA = 3-oxohexanoyl-CoA + CoA</text>
        <dbReference type="Rhea" id="RHEA:31111"/>
        <dbReference type="ChEBI" id="CHEBI:57287"/>
        <dbReference type="ChEBI" id="CHEBI:57288"/>
        <dbReference type="ChEBI" id="CHEBI:57371"/>
        <dbReference type="ChEBI" id="CHEBI:62418"/>
    </reaction>
    <physiologicalReaction direction="right-to-left" evidence="29">
        <dbReference type="Rhea" id="RHEA:31113"/>
    </physiologicalReaction>
</comment>
<dbReference type="GO" id="GO:0005741">
    <property type="term" value="C:mitochondrial outer membrane"/>
    <property type="evidence" value="ECO:0007669"/>
    <property type="project" value="UniProtKB-SubCell"/>
</dbReference>
<dbReference type="SUPFAM" id="SSF53901">
    <property type="entry name" value="Thiolase-like"/>
    <property type="match status" value="2"/>
</dbReference>
<comment type="catalytic activity">
    <reaction evidence="28">
        <text>decanoyl-CoA + acetyl-CoA = 3-oxododecanoyl-CoA + CoA</text>
        <dbReference type="Rhea" id="RHEA:31183"/>
        <dbReference type="ChEBI" id="CHEBI:57287"/>
        <dbReference type="ChEBI" id="CHEBI:57288"/>
        <dbReference type="ChEBI" id="CHEBI:61430"/>
        <dbReference type="ChEBI" id="CHEBI:62615"/>
    </reaction>
    <physiologicalReaction direction="right-to-left" evidence="28">
        <dbReference type="Rhea" id="RHEA:31185"/>
    </physiologicalReaction>
</comment>
<dbReference type="SMART" id="SM00320">
    <property type="entry name" value="WD40"/>
    <property type="match status" value="5"/>
</dbReference>
<comment type="catalytic activity">
    <reaction evidence="27">
        <text>hexanoyl-CoA + acetyl-CoA = 3-oxooctanoyl-CoA + CoA</text>
        <dbReference type="Rhea" id="RHEA:31203"/>
        <dbReference type="ChEBI" id="CHEBI:57287"/>
        <dbReference type="ChEBI" id="CHEBI:57288"/>
        <dbReference type="ChEBI" id="CHEBI:62619"/>
        <dbReference type="ChEBI" id="CHEBI:62620"/>
    </reaction>
    <physiologicalReaction direction="right-to-left" evidence="27">
        <dbReference type="Rhea" id="RHEA:31205"/>
    </physiologicalReaction>
</comment>
<feature type="domain" description="Thiolase N-terminal" evidence="35">
    <location>
        <begin position="374"/>
        <end position="645"/>
    </location>
</feature>
<keyword evidence="14" id="KW-0809">Transit peptide</keyword>
<evidence type="ECO:0000259" key="36">
    <source>
        <dbReference type="Pfam" id="PF02803"/>
    </source>
</evidence>
<proteinExistence type="inferred from homology"/>
<comment type="catalytic activity">
    <reaction evidence="31">
        <text>dodecanoyl-CoA + acetyl-CoA = 3-oxotetradecanoyl-CoA + CoA</text>
        <dbReference type="Rhea" id="RHEA:31091"/>
        <dbReference type="ChEBI" id="CHEBI:57287"/>
        <dbReference type="ChEBI" id="CHEBI:57288"/>
        <dbReference type="ChEBI" id="CHEBI:57375"/>
        <dbReference type="ChEBI" id="CHEBI:62543"/>
    </reaction>
    <physiologicalReaction direction="right-to-left" evidence="31">
        <dbReference type="Rhea" id="RHEA:31093"/>
    </physiologicalReaction>
</comment>
<evidence type="ECO:0000256" key="11">
    <source>
        <dbReference type="ARBA" id="ARBA00022792"/>
    </source>
</evidence>
<evidence type="ECO:0000256" key="4">
    <source>
        <dbReference type="ARBA" id="ARBA00005005"/>
    </source>
</evidence>
<sequence length="795" mass="87513">MEDDAAVIYGLEFQSRALTAQTAETEAIRFLVGTQSLKCDNQVHQVEFDEENNLINKNVFMHKEGEVWHIMTSGKCEMFSTIWQMPNDYEVNNVSDESTLTPPSLELLTKLNVSNHGTEVKCVLWQPGDGNTVISLVDNNILVWDLLQSSTEAKLTTKCGLEIRGHPKFTTGRWNPHHNCTQIATANESCIRGWDLRTMQQVYTIENAHGQLVRDLDFNPNKQYYLASCGDDCKTKFWDVRNTKEPVLILSDHSHCIRYNHFHDQLVLTSSSDSRVILSSIVSISSEPFGHLLEDEADDGSQSPKTIGNGDKPQDRVISTYEEHEESVYAAEWSSADPWLFASLNSIRCVSTSNIIDARAKTKPSLAQQGRKNIVFVDGVRTPFLQSLTDYANMMPHDLARNALLGLIKKTNLPRDAVDYIIFGTVIQEVKTSNVAREAALGAGFSDKIPAHTVTMACISSNQAITTAIGLMQAGMCDSVVAGGVEFMSDVPIRFSRKLRKIMLNMNKAKTMGARLNVLSQFRPGLLAPELPAVAEFSTNEVMGHSCDRLAAAFAVSRREQDEFAMRSHKLAHEAAGNGLLSDIIPVKVPGKEKLISVDNGIRVSTAEQMAKLKPAFIKPHGTVTAANASFLTDGASASLIMTEEKAKALGFKPKAYLRDFVYVSQDPKDQLLLGPSYATPKVLERAGLTMSDIDVFEFHEAFAGQILANFKAMDSDYFAQNHMGRSAKVTAPPMEKFNLWGGSLSIGHPFGATGVRLVSHTANRLIKENGQYGLIAACAAGGQGVAMLIERYPQ</sequence>
<comment type="function">
    <text evidence="24">Mitochondrial trifunctional enzyme catalyzes the last three of the four reactions of the mitochondrial beta-oxidation pathway. The mitochondrial beta-oxidation pathway is the major energy-producing process in tissues and is performed through four consecutive reactions breaking down fatty acids into acetyl-CoA. Among the enzymes involved in this pathway, the trifunctional enzyme exhibits specificity for long-chain fatty acids. Mitochondrial trifunctional enzyme is a heterotetrameric complex composed of two proteins, the trifunctional enzyme subunit alpha/HADHA carries the 2,3-enoyl-CoA hydratase and the 3-hydroxyacyl-CoA dehydrogenase activities, while the trifunctional enzyme subunit beta/HADHB described here bears the 3-ketoacyl-CoA thiolase activity.</text>
</comment>
<dbReference type="InterPro" id="IPR016039">
    <property type="entry name" value="Thiolase-like"/>
</dbReference>
<evidence type="ECO:0000256" key="19">
    <source>
        <dbReference type="ARBA" id="ARBA00023315"/>
    </source>
</evidence>
<dbReference type="PROSITE" id="PS00099">
    <property type="entry name" value="THIOLASE_3"/>
    <property type="match status" value="1"/>
</dbReference>
<evidence type="ECO:0000256" key="15">
    <source>
        <dbReference type="ARBA" id="ARBA00022990"/>
    </source>
</evidence>
<dbReference type="PANTHER" id="PTHR18919">
    <property type="entry name" value="ACETYL-COA C-ACYLTRANSFERASE"/>
    <property type="match status" value="1"/>
</dbReference>
<evidence type="ECO:0000256" key="14">
    <source>
        <dbReference type="ARBA" id="ARBA00022946"/>
    </source>
</evidence>
<dbReference type="HOGENOM" id="CLU_353491_0_0_1"/>
<reference evidence="39" key="1">
    <citation type="submission" date="2011-05" db="EMBL/GenBank/DDBJ databases">
        <authorList>
            <person name="Richards S.R."/>
            <person name="Qu J."/>
            <person name="Jiang H."/>
            <person name="Jhangiani S.N."/>
            <person name="Agravi P."/>
            <person name="Goodspeed R."/>
            <person name="Gross S."/>
            <person name="Mandapat C."/>
            <person name="Jackson L."/>
            <person name="Mathew T."/>
            <person name="Pu L."/>
            <person name="Thornton R."/>
            <person name="Saada N."/>
            <person name="Wilczek-Boney K.B."/>
            <person name="Lee S."/>
            <person name="Kovar C."/>
            <person name="Wu Y."/>
            <person name="Scherer S.E."/>
            <person name="Worley K.C."/>
            <person name="Muzny D.M."/>
            <person name="Gibbs R."/>
        </authorList>
    </citation>
    <scope>NUCLEOTIDE SEQUENCE</scope>
    <source>
        <strain evidence="39">Brora</strain>
    </source>
</reference>
<evidence type="ECO:0000256" key="2">
    <source>
        <dbReference type="ARBA" id="ARBA00004273"/>
    </source>
</evidence>
<dbReference type="STRING" id="126957.T1J083"/>
<evidence type="ECO:0000256" key="31">
    <source>
        <dbReference type="ARBA" id="ARBA00049270"/>
    </source>
</evidence>
<evidence type="ECO:0000256" key="24">
    <source>
        <dbReference type="ARBA" id="ARBA00045672"/>
    </source>
</evidence>
<evidence type="ECO:0000256" key="20">
    <source>
        <dbReference type="ARBA" id="ARBA00024058"/>
    </source>
</evidence>
<dbReference type="SUPFAM" id="SSF50978">
    <property type="entry name" value="WD40 repeat-like"/>
    <property type="match status" value="1"/>
</dbReference>
<feature type="region of interest" description="Disordered" evidence="34">
    <location>
        <begin position="293"/>
        <end position="315"/>
    </location>
</feature>
<dbReference type="CDD" id="cd00751">
    <property type="entry name" value="thiolase"/>
    <property type="match status" value="1"/>
</dbReference>
<dbReference type="GO" id="GO:0016507">
    <property type="term" value="C:mitochondrial fatty acid beta-oxidation multienzyme complex"/>
    <property type="evidence" value="ECO:0007669"/>
    <property type="project" value="UniProtKB-ARBA"/>
</dbReference>
<evidence type="ECO:0000256" key="12">
    <source>
        <dbReference type="ARBA" id="ARBA00022824"/>
    </source>
</evidence>
<dbReference type="FunFam" id="2.130.10.10:FF:000732">
    <property type="entry name" value="EARP-interacting protein homolog"/>
    <property type="match status" value="1"/>
</dbReference>
<feature type="repeat" description="WD" evidence="33">
    <location>
        <begin position="206"/>
        <end position="248"/>
    </location>
</feature>
<evidence type="ECO:0000256" key="9">
    <source>
        <dbReference type="ARBA" id="ARBA00022737"/>
    </source>
</evidence>
<dbReference type="GO" id="GO:0005783">
    <property type="term" value="C:endoplasmic reticulum"/>
    <property type="evidence" value="ECO:0007669"/>
    <property type="project" value="UniProtKB-SubCell"/>
</dbReference>
<organism evidence="38 39">
    <name type="scientific">Strigamia maritima</name>
    <name type="common">European centipede</name>
    <name type="synonym">Geophilus maritimus</name>
    <dbReference type="NCBI Taxonomy" id="126957"/>
    <lineage>
        <taxon>Eukaryota</taxon>
        <taxon>Metazoa</taxon>
        <taxon>Ecdysozoa</taxon>
        <taxon>Arthropoda</taxon>
        <taxon>Myriapoda</taxon>
        <taxon>Chilopoda</taxon>
        <taxon>Pleurostigmophora</taxon>
        <taxon>Geophilomorpha</taxon>
        <taxon>Linotaeniidae</taxon>
        <taxon>Strigamia</taxon>
    </lineage>
</organism>
<evidence type="ECO:0000259" key="35">
    <source>
        <dbReference type="Pfam" id="PF00108"/>
    </source>
</evidence>
<dbReference type="Proteomes" id="UP000014500">
    <property type="component" value="Unassembled WGS sequence"/>
</dbReference>
<dbReference type="InterPro" id="IPR015943">
    <property type="entry name" value="WD40/YVTN_repeat-like_dom_sf"/>
</dbReference>
<evidence type="ECO:0000256" key="1">
    <source>
        <dbReference type="ARBA" id="ARBA00004240"/>
    </source>
</evidence>
<comment type="pathway">
    <text evidence="4">Lipid metabolism; fatty acid beta-oxidation.</text>
</comment>
<dbReference type="InterPro" id="IPR020615">
    <property type="entry name" value="Thiolase_acyl_enz_int_AS"/>
</dbReference>
<dbReference type="Pfam" id="PF23609">
    <property type="entry name" value="Beta-prop_EIPR1"/>
    <property type="match status" value="1"/>
</dbReference>
<dbReference type="NCBIfam" id="TIGR01930">
    <property type="entry name" value="AcCoA-C-Actrans"/>
    <property type="match status" value="1"/>
</dbReference>
<protein>
    <recommendedName>
        <fullName evidence="22">Trifunctional enzyme subunit beta, mitochondrial</fullName>
        <ecNumber evidence="20">2.3.1.155</ecNumber>
        <ecNumber evidence="21">2.3.1.16</ecNumber>
    </recommendedName>
    <alternativeName>
        <fullName evidence="23">TP-beta</fullName>
    </alternativeName>
</protein>
<evidence type="ECO:0000256" key="23">
    <source>
        <dbReference type="ARBA" id="ARBA00043259"/>
    </source>
</evidence>
<feature type="domain" description="EIPR1-like beta-propeller" evidence="37">
    <location>
        <begin position="5"/>
        <end position="278"/>
    </location>
</feature>
<accession>T1J083</accession>
<keyword evidence="19" id="KW-0012">Acyltransferase</keyword>
<evidence type="ECO:0000256" key="29">
    <source>
        <dbReference type="ARBA" id="ARBA00048553"/>
    </source>
</evidence>
<dbReference type="InterPro" id="IPR059104">
    <property type="entry name" value="Beta-prop_EIPR1-like"/>
</dbReference>
<keyword evidence="13" id="KW-0276">Fatty acid metabolism</keyword>
<dbReference type="eggNOG" id="KOG1392">
    <property type="taxonomic scope" value="Eukaryota"/>
</dbReference>
<keyword evidence="15" id="KW-0007">Acetylation</keyword>
<evidence type="ECO:0000256" key="30">
    <source>
        <dbReference type="ARBA" id="ARBA00049178"/>
    </source>
</evidence>
<evidence type="ECO:0000256" key="26">
    <source>
        <dbReference type="ARBA" id="ARBA00047485"/>
    </source>
</evidence>
<reference evidence="38" key="2">
    <citation type="submission" date="2015-02" db="UniProtKB">
        <authorList>
            <consortium name="EnsemblMetazoa"/>
        </authorList>
    </citation>
    <scope>IDENTIFICATION</scope>
</reference>
<dbReference type="GO" id="GO:0005743">
    <property type="term" value="C:mitochondrial inner membrane"/>
    <property type="evidence" value="ECO:0007669"/>
    <property type="project" value="UniProtKB-SubCell"/>
</dbReference>
<feature type="repeat" description="WD" evidence="33">
    <location>
        <begin position="113"/>
        <end position="154"/>
    </location>
</feature>
<dbReference type="EC" id="2.3.1.155" evidence="20"/>
<dbReference type="PROSITE" id="PS00678">
    <property type="entry name" value="WD_REPEATS_1"/>
    <property type="match status" value="2"/>
</dbReference>
<evidence type="ECO:0000256" key="18">
    <source>
        <dbReference type="ARBA" id="ARBA00023136"/>
    </source>
</evidence>
<comment type="similarity">
    <text evidence="6">Belongs to the thiolase-like superfamily. Thiolase family.</text>
</comment>
<evidence type="ECO:0000256" key="27">
    <source>
        <dbReference type="ARBA" id="ARBA00048001"/>
    </source>
</evidence>
<dbReference type="InterPro" id="IPR020616">
    <property type="entry name" value="Thiolase_N"/>
</dbReference>
<dbReference type="InterPro" id="IPR002155">
    <property type="entry name" value="Thiolase"/>
</dbReference>
<dbReference type="GO" id="GO:0003988">
    <property type="term" value="F:acetyl-CoA C-acyltransferase activity"/>
    <property type="evidence" value="ECO:0007669"/>
    <property type="project" value="UniProtKB-EC"/>
</dbReference>
<evidence type="ECO:0000256" key="13">
    <source>
        <dbReference type="ARBA" id="ARBA00022832"/>
    </source>
</evidence>
<dbReference type="InterPro" id="IPR020617">
    <property type="entry name" value="Thiolase_C"/>
</dbReference>
<comment type="catalytic activity">
    <reaction evidence="32">
        <text>octanoyl-CoA + acetyl-CoA = 3-oxodecanoyl-CoA + CoA</text>
        <dbReference type="Rhea" id="RHEA:31087"/>
        <dbReference type="ChEBI" id="CHEBI:57287"/>
        <dbReference type="ChEBI" id="CHEBI:57288"/>
        <dbReference type="ChEBI" id="CHEBI:57386"/>
        <dbReference type="ChEBI" id="CHEBI:62548"/>
    </reaction>
    <physiologicalReaction direction="right-to-left" evidence="32">
        <dbReference type="Rhea" id="RHEA:31089"/>
    </physiologicalReaction>
</comment>
<dbReference type="InterPro" id="IPR020613">
    <property type="entry name" value="Thiolase_CS"/>
</dbReference>
<dbReference type="Pfam" id="PF00108">
    <property type="entry name" value="Thiolase_N"/>
    <property type="match status" value="1"/>
</dbReference>
<dbReference type="PANTHER" id="PTHR18919:SF153">
    <property type="entry name" value="TRIFUNCTIONAL ENZYME SUBUNIT BETA, MITOCHONDRIAL"/>
    <property type="match status" value="1"/>
</dbReference>
<evidence type="ECO:0000256" key="22">
    <source>
        <dbReference type="ARBA" id="ARBA00039414"/>
    </source>
</evidence>
<dbReference type="FunFam" id="3.40.47.10:FF:000020">
    <property type="entry name" value="Putative trifunctional enzyme subunit beta mitochondrial"/>
    <property type="match status" value="1"/>
</dbReference>
<keyword evidence="39" id="KW-1185">Reference proteome</keyword>
<dbReference type="InterPro" id="IPR019775">
    <property type="entry name" value="WD40_repeat_CS"/>
</dbReference>
<dbReference type="PROSITE" id="PS00737">
    <property type="entry name" value="THIOLASE_2"/>
    <property type="match status" value="1"/>
</dbReference>
<keyword evidence="7 33" id="KW-0853">WD repeat</keyword>
<keyword evidence="10" id="KW-1000">Mitochondrion outer membrane</keyword>
<dbReference type="GO" id="GO:0006635">
    <property type="term" value="P:fatty acid beta-oxidation"/>
    <property type="evidence" value="ECO:0007669"/>
    <property type="project" value="TreeGrafter"/>
</dbReference>
<dbReference type="InterPro" id="IPR001680">
    <property type="entry name" value="WD40_rpt"/>
</dbReference>
<keyword evidence="11" id="KW-0999">Mitochondrion inner membrane</keyword>
<dbReference type="EMBL" id="JH431734">
    <property type="status" value="NOT_ANNOTATED_CDS"/>
    <property type="molecule type" value="Genomic_DNA"/>
</dbReference>
<evidence type="ECO:0000256" key="5">
    <source>
        <dbReference type="ARBA" id="ARBA00005672"/>
    </source>
</evidence>
<dbReference type="GO" id="GO:0050633">
    <property type="term" value="F:acetyl-CoA C-myristoyltransferase activity"/>
    <property type="evidence" value="ECO:0007669"/>
    <property type="project" value="UniProtKB-EC"/>
</dbReference>
<comment type="catalytic activity">
    <reaction evidence="26">
        <text>tetradecanoyl-CoA + acetyl-CoA = 3-oxohexadecanoyl-CoA + CoA</text>
        <dbReference type="Rhea" id="RHEA:18161"/>
        <dbReference type="ChEBI" id="CHEBI:57287"/>
        <dbReference type="ChEBI" id="CHEBI:57288"/>
        <dbReference type="ChEBI" id="CHEBI:57349"/>
        <dbReference type="ChEBI" id="CHEBI:57385"/>
        <dbReference type="EC" id="2.3.1.155"/>
    </reaction>
    <physiologicalReaction direction="right-to-left" evidence="26">
        <dbReference type="Rhea" id="RHEA:18163"/>
    </physiologicalReaction>
</comment>
<evidence type="ECO:0000256" key="16">
    <source>
        <dbReference type="ARBA" id="ARBA00023098"/>
    </source>
</evidence>
<dbReference type="eggNOG" id="KOG1007">
    <property type="taxonomic scope" value="Eukaryota"/>
</dbReference>
<keyword evidence="16" id="KW-0443">Lipid metabolism</keyword>
<evidence type="ECO:0000256" key="10">
    <source>
        <dbReference type="ARBA" id="ARBA00022787"/>
    </source>
</evidence>